<proteinExistence type="predicted"/>
<dbReference type="SUPFAM" id="SSF53098">
    <property type="entry name" value="Ribonuclease H-like"/>
    <property type="match status" value="1"/>
</dbReference>
<protein>
    <submittedName>
        <fullName evidence="2">Gag-pol protein</fullName>
    </submittedName>
</protein>
<name>A0A0J7KMY5_LASNI</name>
<dbReference type="AlphaFoldDB" id="A0A0J7KMY5"/>
<dbReference type="STRING" id="67767.A0A0J7KMY5"/>
<evidence type="ECO:0000256" key="1">
    <source>
        <dbReference type="SAM" id="MobiDB-lite"/>
    </source>
</evidence>
<dbReference type="InterPro" id="IPR012337">
    <property type="entry name" value="RNaseH-like_sf"/>
</dbReference>
<accession>A0A0J7KMY5</accession>
<keyword evidence="3" id="KW-1185">Reference proteome</keyword>
<reference evidence="2 3" key="1">
    <citation type="submission" date="2015-04" db="EMBL/GenBank/DDBJ databases">
        <title>Lasius niger genome sequencing.</title>
        <authorList>
            <person name="Konorov E.A."/>
            <person name="Nikitin M.A."/>
            <person name="Kirill M.V."/>
            <person name="Chang P."/>
        </authorList>
    </citation>
    <scope>NUCLEOTIDE SEQUENCE [LARGE SCALE GENOMIC DNA]</scope>
    <source>
        <tissue evidence="2">Whole</tissue>
    </source>
</reference>
<dbReference type="OrthoDB" id="8057024at2759"/>
<organism evidence="2 3">
    <name type="scientific">Lasius niger</name>
    <name type="common">Black garden ant</name>
    <dbReference type="NCBI Taxonomy" id="67767"/>
    <lineage>
        <taxon>Eukaryota</taxon>
        <taxon>Metazoa</taxon>
        <taxon>Ecdysozoa</taxon>
        <taxon>Arthropoda</taxon>
        <taxon>Hexapoda</taxon>
        <taxon>Insecta</taxon>
        <taxon>Pterygota</taxon>
        <taxon>Neoptera</taxon>
        <taxon>Endopterygota</taxon>
        <taxon>Hymenoptera</taxon>
        <taxon>Apocrita</taxon>
        <taxon>Aculeata</taxon>
        <taxon>Formicoidea</taxon>
        <taxon>Formicidae</taxon>
        <taxon>Formicinae</taxon>
        <taxon>Lasius</taxon>
        <taxon>Lasius</taxon>
    </lineage>
</organism>
<dbReference type="PANTHER" id="PTHR22955">
    <property type="entry name" value="RETROTRANSPOSON"/>
    <property type="match status" value="1"/>
</dbReference>
<evidence type="ECO:0000313" key="2">
    <source>
        <dbReference type="EMBL" id="KMQ91672.1"/>
    </source>
</evidence>
<feature type="region of interest" description="Disordered" evidence="1">
    <location>
        <begin position="1"/>
        <end position="27"/>
    </location>
</feature>
<dbReference type="InterPro" id="IPR008042">
    <property type="entry name" value="Retrotrans_Pao"/>
</dbReference>
<dbReference type="PANTHER" id="PTHR22955:SF77">
    <property type="entry name" value="ASPARTIC PUTATIVE DOMAIN-CONTAINING PROTEIN-RELATED"/>
    <property type="match status" value="1"/>
</dbReference>
<gene>
    <name evidence="2" type="ORF">RF55_8425</name>
</gene>
<dbReference type="Proteomes" id="UP000036403">
    <property type="component" value="Unassembled WGS sequence"/>
</dbReference>
<dbReference type="EMBL" id="LBMM01005255">
    <property type="protein sequence ID" value="KMQ91672.1"/>
    <property type="molecule type" value="Genomic_DNA"/>
</dbReference>
<dbReference type="PaxDb" id="67767-A0A0J7KMY5"/>
<sequence length="202" mass="22117">MAAKDRLGYVSSRRQREAMDGVPGRTAELGGYSRAPLVGERQGRLQPHGFADASERAYATVVYLRTESSSGEVEVRLAAAKTKVAPLKQVTLPRLELCAAALLARLVAHIHSILGTRKASLHLWSDSTVALGWIRAHPASWKTYVANRLSEIQTSLPDACWHHVPGRDNPADCASRGLAFTDLVNHPLWWHAPSWLQSESGP</sequence>
<dbReference type="Pfam" id="PF05380">
    <property type="entry name" value="Peptidase_A17"/>
    <property type="match status" value="1"/>
</dbReference>
<evidence type="ECO:0000313" key="3">
    <source>
        <dbReference type="Proteomes" id="UP000036403"/>
    </source>
</evidence>
<comment type="caution">
    <text evidence="2">The sequence shown here is derived from an EMBL/GenBank/DDBJ whole genome shotgun (WGS) entry which is preliminary data.</text>
</comment>